<feature type="transmembrane region" description="Helical" evidence="1">
    <location>
        <begin position="41"/>
        <end position="63"/>
    </location>
</feature>
<evidence type="ECO:0000313" key="3">
    <source>
        <dbReference type="Proteomes" id="UP001500367"/>
    </source>
</evidence>
<keyword evidence="3" id="KW-1185">Reference proteome</keyword>
<organism evidence="2 3">
    <name type="scientific">Flavobacterium cheonanense</name>
    <dbReference type="NCBI Taxonomy" id="706183"/>
    <lineage>
        <taxon>Bacteria</taxon>
        <taxon>Pseudomonadati</taxon>
        <taxon>Bacteroidota</taxon>
        <taxon>Flavobacteriia</taxon>
        <taxon>Flavobacteriales</taxon>
        <taxon>Flavobacteriaceae</taxon>
        <taxon>Flavobacterium</taxon>
    </lineage>
</organism>
<sequence>MTKKEIYNGFEKYKPTFVAVIAVIGIVLGIPFGAYCLTLKGGASLGGVLVFGIVIGLAILLAVDRMLASFFDTKKLSIIEFGIFVICLLVYFANED</sequence>
<proteinExistence type="predicted"/>
<feature type="transmembrane region" description="Helical" evidence="1">
    <location>
        <begin position="16"/>
        <end position="35"/>
    </location>
</feature>
<evidence type="ECO:0000313" key="2">
    <source>
        <dbReference type="EMBL" id="GAA4080012.1"/>
    </source>
</evidence>
<gene>
    <name evidence="2" type="ORF">GCM10022389_27670</name>
</gene>
<protein>
    <submittedName>
        <fullName evidence="2">Uncharacterized protein</fullName>
    </submittedName>
</protein>
<reference evidence="3" key="1">
    <citation type="journal article" date="2019" name="Int. J. Syst. Evol. Microbiol.">
        <title>The Global Catalogue of Microorganisms (GCM) 10K type strain sequencing project: providing services to taxonomists for standard genome sequencing and annotation.</title>
        <authorList>
            <consortium name="The Broad Institute Genomics Platform"/>
            <consortium name="The Broad Institute Genome Sequencing Center for Infectious Disease"/>
            <person name="Wu L."/>
            <person name="Ma J."/>
        </authorList>
    </citation>
    <scope>NUCLEOTIDE SEQUENCE [LARGE SCALE GENOMIC DNA]</scope>
    <source>
        <strain evidence="3">JCM 17069</strain>
    </source>
</reference>
<comment type="caution">
    <text evidence="2">The sequence shown here is derived from an EMBL/GenBank/DDBJ whole genome shotgun (WGS) entry which is preliminary data.</text>
</comment>
<feature type="transmembrane region" description="Helical" evidence="1">
    <location>
        <begin position="75"/>
        <end position="93"/>
    </location>
</feature>
<dbReference type="EMBL" id="BAABCT010000010">
    <property type="protein sequence ID" value="GAA4080012.1"/>
    <property type="molecule type" value="Genomic_DNA"/>
</dbReference>
<accession>A0ABP7W3M3</accession>
<dbReference type="RefSeq" id="WP_344817261.1">
    <property type="nucleotide sequence ID" value="NZ_BAABCT010000010.1"/>
</dbReference>
<evidence type="ECO:0000256" key="1">
    <source>
        <dbReference type="SAM" id="Phobius"/>
    </source>
</evidence>
<dbReference type="Proteomes" id="UP001500367">
    <property type="component" value="Unassembled WGS sequence"/>
</dbReference>
<keyword evidence="1" id="KW-0472">Membrane</keyword>
<name>A0ABP7W3M3_9FLAO</name>
<keyword evidence="1" id="KW-0812">Transmembrane</keyword>
<keyword evidence="1" id="KW-1133">Transmembrane helix</keyword>